<accession>A0A5J4Z8B9</accession>
<organism evidence="3 4">
    <name type="scientific">Porphyridium purpureum</name>
    <name type="common">Red alga</name>
    <name type="synonym">Porphyridium cruentum</name>
    <dbReference type="NCBI Taxonomy" id="35688"/>
    <lineage>
        <taxon>Eukaryota</taxon>
        <taxon>Rhodophyta</taxon>
        <taxon>Bangiophyceae</taxon>
        <taxon>Porphyridiales</taxon>
        <taxon>Porphyridiaceae</taxon>
        <taxon>Porphyridium</taxon>
    </lineage>
</organism>
<dbReference type="SMART" id="SM00733">
    <property type="entry name" value="Mterf"/>
    <property type="match status" value="1"/>
</dbReference>
<dbReference type="OrthoDB" id="431485at2759"/>
<sequence>MACAFVPGLGWRQQRLPCALARADGSTPHACGRKARGHTRINGTASRAVRLCASAAQQETDVQNPECDPQWMQAAQILTSDLGLSEDDARKALRRGFGWTSQVYWKKRRVQDIPEPDMIKENVAYVQTELQLDASKMARVVSAYPEFLGLDLEKRIKPNLDKIRTEFKLTGMRLKNSVLENPDCLGYDFDCAAMGESCLGECARCWVRF</sequence>
<evidence type="ECO:0000313" key="4">
    <source>
        <dbReference type="Proteomes" id="UP000324585"/>
    </source>
</evidence>
<comment type="caution">
    <text evidence="3">The sequence shown here is derived from an EMBL/GenBank/DDBJ whole genome shotgun (WGS) entry which is preliminary data.</text>
</comment>
<comment type="similarity">
    <text evidence="1">Belongs to the mTERF family.</text>
</comment>
<keyword evidence="2" id="KW-0809">Transit peptide</keyword>
<dbReference type="InterPro" id="IPR038538">
    <property type="entry name" value="MTERF_sf"/>
</dbReference>
<evidence type="ECO:0000313" key="3">
    <source>
        <dbReference type="EMBL" id="KAA8499340.1"/>
    </source>
</evidence>
<evidence type="ECO:0000256" key="1">
    <source>
        <dbReference type="ARBA" id="ARBA00007692"/>
    </source>
</evidence>
<protein>
    <submittedName>
        <fullName evidence="3">Uncharacterized protein</fullName>
    </submittedName>
</protein>
<dbReference type="Proteomes" id="UP000324585">
    <property type="component" value="Unassembled WGS sequence"/>
</dbReference>
<name>A0A5J4Z8B9_PORPP</name>
<evidence type="ECO:0000256" key="2">
    <source>
        <dbReference type="ARBA" id="ARBA00022946"/>
    </source>
</evidence>
<reference evidence="4" key="1">
    <citation type="journal article" date="2019" name="Nat. Commun.">
        <title>Expansion of phycobilisome linker gene families in mesophilic red algae.</title>
        <authorList>
            <person name="Lee J."/>
            <person name="Kim D."/>
            <person name="Bhattacharya D."/>
            <person name="Yoon H.S."/>
        </authorList>
    </citation>
    <scope>NUCLEOTIDE SEQUENCE [LARGE SCALE GENOMIC DNA]</scope>
    <source>
        <strain evidence="4">CCMP 1328</strain>
    </source>
</reference>
<dbReference type="AlphaFoldDB" id="A0A5J4Z8B9"/>
<dbReference type="Gene3D" id="1.25.70.10">
    <property type="entry name" value="Transcription termination factor 3, mitochondrial"/>
    <property type="match status" value="1"/>
</dbReference>
<dbReference type="GO" id="GO:0003676">
    <property type="term" value="F:nucleic acid binding"/>
    <property type="evidence" value="ECO:0007669"/>
    <property type="project" value="InterPro"/>
</dbReference>
<dbReference type="InterPro" id="IPR003690">
    <property type="entry name" value="MTERF"/>
</dbReference>
<proteinExistence type="inferred from homology"/>
<gene>
    <name evidence="3" type="ORF">FVE85_6925</name>
</gene>
<dbReference type="EMBL" id="VRMN01000001">
    <property type="protein sequence ID" value="KAA8499340.1"/>
    <property type="molecule type" value="Genomic_DNA"/>
</dbReference>
<keyword evidence="4" id="KW-1185">Reference proteome</keyword>